<comment type="caution">
    <text evidence="1">The sequence shown here is derived from an EMBL/GenBank/DDBJ whole genome shotgun (WGS) entry which is preliminary data.</text>
</comment>
<evidence type="ECO:0000313" key="1">
    <source>
        <dbReference type="EMBL" id="EDM99810.1"/>
    </source>
</evidence>
<evidence type="ECO:0000313" key="2">
    <source>
        <dbReference type="Proteomes" id="UP000003639"/>
    </source>
</evidence>
<reference evidence="1 2" key="2">
    <citation type="submission" date="2007-06" db="EMBL/GenBank/DDBJ databases">
        <title>Draft genome sequence of Pseudoflavonifractor capillosus ATCC 29799.</title>
        <authorList>
            <person name="Sudarsanam P."/>
            <person name="Ley R."/>
            <person name="Guruge J."/>
            <person name="Turnbaugh P.J."/>
            <person name="Mahowald M."/>
            <person name="Liep D."/>
            <person name="Gordon J."/>
        </authorList>
    </citation>
    <scope>NUCLEOTIDE SEQUENCE [LARGE SCALE GENOMIC DNA]</scope>
    <source>
        <strain evidence="1 2">ATCC 29799</strain>
    </source>
</reference>
<proteinExistence type="predicted"/>
<accession>A6NVR7</accession>
<name>A6NVR7_9FIRM</name>
<dbReference type="AlphaFoldDB" id="A6NVR7"/>
<organism evidence="1 2">
    <name type="scientific">Pseudoflavonifractor capillosus ATCC 29799</name>
    <dbReference type="NCBI Taxonomy" id="411467"/>
    <lineage>
        <taxon>Bacteria</taxon>
        <taxon>Bacillati</taxon>
        <taxon>Bacillota</taxon>
        <taxon>Clostridia</taxon>
        <taxon>Eubacteriales</taxon>
        <taxon>Oscillospiraceae</taxon>
        <taxon>Pseudoflavonifractor</taxon>
    </lineage>
</organism>
<keyword evidence="2" id="KW-1185">Reference proteome</keyword>
<sequence>MTGYQAVRKNALEIVEVLFKKRGKKLFDKQSGAGISRAADRYSEYYRA</sequence>
<protein>
    <submittedName>
        <fullName evidence="1">Uncharacterized protein</fullName>
    </submittedName>
</protein>
<dbReference type="EMBL" id="AAXG02000014">
    <property type="protein sequence ID" value="EDM99810.1"/>
    <property type="molecule type" value="Genomic_DNA"/>
</dbReference>
<dbReference type="Proteomes" id="UP000003639">
    <property type="component" value="Unassembled WGS sequence"/>
</dbReference>
<gene>
    <name evidence="1" type="ORF">BACCAP_02310</name>
</gene>
<reference evidence="1 2" key="1">
    <citation type="submission" date="2007-04" db="EMBL/GenBank/DDBJ databases">
        <authorList>
            <person name="Fulton L."/>
            <person name="Clifton S."/>
            <person name="Fulton B."/>
            <person name="Xu J."/>
            <person name="Minx P."/>
            <person name="Pepin K.H."/>
            <person name="Johnson M."/>
            <person name="Thiruvilangam P."/>
            <person name="Bhonagiri V."/>
            <person name="Nash W.E."/>
            <person name="Mardis E.R."/>
            <person name="Wilson R.K."/>
        </authorList>
    </citation>
    <scope>NUCLEOTIDE SEQUENCE [LARGE SCALE GENOMIC DNA]</scope>
    <source>
        <strain evidence="1 2">ATCC 29799</strain>
    </source>
</reference>